<accession>A0A657LNV4</accession>
<feature type="transmembrane region" description="Helical" evidence="1">
    <location>
        <begin position="291"/>
        <end position="316"/>
    </location>
</feature>
<evidence type="ECO:0000256" key="1">
    <source>
        <dbReference type="SAM" id="Phobius"/>
    </source>
</evidence>
<evidence type="ECO:0000313" key="3">
    <source>
        <dbReference type="EMBL" id="OJF92562.1"/>
    </source>
</evidence>
<dbReference type="RefSeq" id="WP_071834818.1">
    <property type="nucleotide sequence ID" value="NZ_LSRP01000115.1"/>
</dbReference>
<feature type="transmembrane region" description="Helical" evidence="1">
    <location>
        <begin position="6"/>
        <end position="25"/>
    </location>
</feature>
<keyword evidence="1" id="KW-0472">Membrane</keyword>
<reference evidence="3 4" key="1">
    <citation type="submission" date="2016-02" db="EMBL/GenBank/DDBJ databases">
        <title>Genome sequencing of a beta-galactosidase producing bacteria Rhizobium sp. 59.</title>
        <authorList>
            <person name="Wang D."/>
            <person name="Kot W."/>
            <person name="Qin Y."/>
            <person name="Hansen L."/>
            <person name="Naqvi K."/>
            <person name="Rensing C."/>
        </authorList>
    </citation>
    <scope>NUCLEOTIDE SEQUENCE [LARGE SCALE GENOMIC DNA]</scope>
    <source>
        <strain evidence="3 4">59</strain>
    </source>
</reference>
<comment type="caution">
    <text evidence="3">The sequence shown here is derived from an EMBL/GenBank/DDBJ whole genome shotgun (WGS) entry which is preliminary data.</text>
</comment>
<gene>
    <name evidence="3" type="ORF">AX760_22425</name>
</gene>
<dbReference type="EMBL" id="LSRP01000115">
    <property type="protein sequence ID" value="OJF92562.1"/>
    <property type="molecule type" value="Genomic_DNA"/>
</dbReference>
<dbReference type="Pfam" id="PF14827">
    <property type="entry name" value="dCache_3"/>
    <property type="match status" value="1"/>
</dbReference>
<keyword evidence="1" id="KW-1133">Transmembrane helix</keyword>
<protein>
    <recommendedName>
        <fullName evidence="2">Double Cache domain-containing protein</fullName>
    </recommendedName>
</protein>
<evidence type="ECO:0000313" key="4">
    <source>
        <dbReference type="Proteomes" id="UP000182661"/>
    </source>
</evidence>
<keyword evidence="1" id="KW-0812">Transmembrane</keyword>
<feature type="domain" description="Double Cache" evidence="2">
    <location>
        <begin position="42"/>
        <end position="279"/>
    </location>
</feature>
<dbReference type="InterPro" id="IPR029150">
    <property type="entry name" value="dCache_3"/>
</dbReference>
<name>A0A657LNV4_9HYPH</name>
<dbReference type="Gene3D" id="3.30.450.20">
    <property type="entry name" value="PAS domain"/>
    <property type="match status" value="1"/>
</dbReference>
<proteinExistence type="predicted"/>
<keyword evidence="4" id="KW-1185">Reference proteome</keyword>
<dbReference type="Proteomes" id="UP000182661">
    <property type="component" value="Unassembled WGS sequence"/>
</dbReference>
<dbReference type="SUPFAM" id="SSF103190">
    <property type="entry name" value="Sensory domain-like"/>
    <property type="match status" value="1"/>
</dbReference>
<sequence length="371" mass="39905">MRLDTALSLISATTIATILAIGGLLTQYSERALLNEAERIQIEDASTVLSTAMAQAATLSATHSEAIASDARVAEMVADGNRQALLAYSSPLFERLNTGGGINVMHFHTAEMKSFLRVWEPENFGQDLSKFRPMVIAVNYSKRTQKGLEVGVRGLSLRAVSAIVSAAGLTGTVEIGVDLTSLLHLAKAATGADYALFLDPSASLREDGTKVDGKGGLSIEAATDAAFFARIQQANTVRLSREPQLTRYSAEGQIHGVMGSPLLDYSGNLIGTIVIARDFTRLESQHSRAMVTIWAISICGFLIAFPVFMIAIRAFVVRPLNDLVSHCTADSADPTPLLPSSQLPEYLVLRGEIEHLRKKLREAPENRGPAV</sequence>
<evidence type="ECO:0000259" key="2">
    <source>
        <dbReference type="Pfam" id="PF14827"/>
    </source>
</evidence>
<organism evidence="3 4">
    <name type="scientific">Pararhizobium antarcticum</name>
    <dbReference type="NCBI Taxonomy" id="1798805"/>
    <lineage>
        <taxon>Bacteria</taxon>
        <taxon>Pseudomonadati</taxon>
        <taxon>Pseudomonadota</taxon>
        <taxon>Alphaproteobacteria</taxon>
        <taxon>Hyphomicrobiales</taxon>
        <taxon>Rhizobiaceae</taxon>
        <taxon>Rhizobium/Agrobacterium group</taxon>
        <taxon>Pararhizobium</taxon>
    </lineage>
</organism>
<dbReference type="AlphaFoldDB" id="A0A657LNV4"/>
<dbReference type="OrthoDB" id="1776073at2"/>
<dbReference type="InterPro" id="IPR029151">
    <property type="entry name" value="Sensor-like_sf"/>
</dbReference>